<dbReference type="EMBL" id="CP020946">
    <property type="protein sequence ID" value="ASD62618.1"/>
    <property type="molecule type" value="Genomic_DNA"/>
</dbReference>
<evidence type="ECO:0000313" key="2">
    <source>
        <dbReference type="EMBL" id="ASD62618.1"/>
    </source>
</evidence>
<sequence>MGFSNFWRSFILMTALMGTSYSHAATDLPRNLTQGDQIRTLQILGFGSASKILDNPYPLGGYTGIEVGLSTEFIPAEDLSALGSKTQDKGEFNYYTLTIGKGLYYNIDAHVYFTPTVQEEKMQNFGAQLRWGFYEASFFPLTLTAMVYGGGANFSNLINVSSMGYDLIATVTMNRLAIYVGGGRLRAIGTFIGGPDGITADQNTVTQDIVEDHAVFGINVDIAKMFIAMQIDRYADSVYSGKIGFRF</sequence>
<dbReference type="RefSeq" id="WP_088564245.1">
    <property type="nucleotide sequence ID" value="NZ_CP020946.1"/>
</dbReference>
<dbReference type="Proteomes" id="UP000197003">
    <property type="component" value="Chromosome"/>
</dbReference>
<accession>A0A1Z3N570</accession>
<feature type="signal peptide" evidence="1">
    <location>
        <begin position="1"/>
        <end position="24"/>
    </location>
</feature>
<evidence type="ECO:0008006" key="4">
    <source>
        <dbReference type="Google" id="ProtNLM"/>
    </source>
</evidence>
<reference evidence="2 3" key="1">
    <citation type="submission" date="2017-04" db="EMBL/GenBank/DDBJ databases">
        <title>Whole genome sequence of Bdellovibrio bacteriovorus strain SSB218315.</title>
        <authorList>
            <person name="Oyedara O."/>
            <person name="Rodriguez-Perez M.A."/>
        </authorList>
    </citation>
    <scope>NUCLEOTIDE SEQUENCE [LARGE SCALE GENOMIC DNA]</scope>
    <source>
        <strain evidence="2 3">SSB218315</strain>
    </source>
</reference>
<evidence type="ECO:0000256" key="1">
    <source>
        <dbReference type="SAM" id="SignalP"/>
    </source>
</evidence>
<evidence type="ECO:0000313" key="3">
    <source>
        <dbReference type="Proteomes" id="UP000197003"/>
    </source>
</evidence>
<gene>
    <name evidence="2" type="ORF">B9G79_03040</name>
</gene>
<keyword evidence="1" id="KW-0732">Signal</keyword>
<feature type="chain" id="PRO_5012757589" description="Outer membrane beta-barrel domain-containing protein" evidence="1">
    <location>
        <begin position="25"/>
        <end position="247"/>
    </location>
</feature>
<proteinExistence type="predicted"/>
<dbReference type="AlphaFoldDB" id="A0A1Z3N570"/>
<name>A0A1Z3N570_BDEBC</name>
<dbReference type="OrthoDB" id="5293003at2"/>
<organism evidence="2 3">
    <name type="scientific">Bdellovibrio bacteriovorus</name>
    <dbReference type="NCBI Taxonomy" id="959"/>
    <lineage>
        <taxon>Bacteria</taxon>
        <taxon>Pseudomonadati</taxon>
        <taxon>Bdellovibrionota</taxon>
        <taxon>Bdellovibrionia</taxon>
        <taxon>Bdellovibrionales</taxon>
        <taxon>Pseudobdellovibrionaceae</taxon>
        <taxon>Bdellovibrio</taxon>
    </lineage>
</organism>
<protein>
    <recommendedName>
        <fullName evidence="4">Outer membrane beta-barrel domain-containing protein</fullName>
    </recommendedName>
</protein>